<name>A0AC61ZU49_9ARCH</name>
<accession>A0AC61ZU49</accession>
<reference evidence="1 2" key="1">
    <citation type="journal article" date="2020" name="Nature">
        <title>Isolation of an archaeon at the prokaryote-eukaryote interface.</title>
        <authorList>
            <person name="Imachi H."/>
            <person name="Nobu M.K."/>
            <person name="Nakahara N."/>
            <person name="Morono Y."/>
            <person name="Ogawara M."/>
            <person name="Takaki Y."/>
            <person name="Takano Y."/>
            <person name="Uematsu K."/>
            <person name="Ikuta T."/>
            <person name="Ito M."/>
            <person name="Matsui Y."/>
            <person name="Miyazaki M."/>
            <person name="Murata K."/>
            <person name="Saito Y."/>
            <person name="Sakai S."/>
            <person name="Song C."/>
            <person name="Tasumi E."/>
            <person name="Yamanaka Y."/>
            <person name="Yamaguchi T."/>
            <person name="Kamagata Y."/>
            <person name="Tamaki H."/>
            <person name="Takai K."/>
        </authorList>
    </citation>
    <scope>NUCLEOTIDE SEQUENCE [LARGE SCALE GENOMIC DNA]</scope>
    <source>
        <strain evidence="1 2">MK-D1</strain>
    </source>
</reference>
<evidence type="ECO:0000313" key="1">
    <source>
        <dbReference type="EMBL" id="XDF89335.1"/>
    </source>
</evidence>
<sequence length="421" mass="47140">MTPKFKNLKNEFPRSFKVLTLANFIDRMGTFLLFPFFSIYLVERFEAEFIEVGYLFTLMSLGGLFGNMIGGAITDKIGRKKIIIFGLTISGIGSIFMGLVTSLDLFYILSVILGFLGDVGGPARQAMVPDLLPKEQHSQGYAILRIAVNISATVGPILGGFIAENSYMALFILDAISSLITAVIVLFWIPETKPELSPEIEKLSFLETLKGYKDVLRDLTFMLFIGISTILILVYMQMYGTLSVFLIAERDFSKMMIGWLMSINAAIVVIFQFWLTKLISRISLLRVMALGALFYGVGFGMFGFVTKLWLIFLAMIIVTIGEMIALPTSQSVAAKFAPDDKRGRYMAIFGFSWAIPNLYGFILAGAIMDKYNPNWVWYGAAILSSITIVGYLLLHQKNKQRFSDNRNLEINEENVSPQKNL</sequence>
<dbReference type="EMBL" id="CP042905">
    <property type="protein sequence ID" value="XDF89335.1"/>
    <property type="molecule type" value="Genomic_DNA"/>
</dbReference>
<proteinExistence type="predicted"/>
<protein>
    <submittedName>
        <fullName evidence="1">MDR family MFS transporter</fullName>
    </submittedName>
</protein>
<organism evidence="1 2">
    <name type="scientific">Promethearchaeum syntrophicum</name>
    <dbReference type="NCBI Taxonomy" id="2594042"/>
    <lineage>
        <taxon>Archaea</taxon>
        <taxon>Promethearchaeati</taxon>
        <taxon>Promethearchaeota</taxon>
        <taxon>Promethearchaeia</taxon>
        <taxon>Promethearchaeales</taxon>
        <taxon>Promethearchaeaceae</taxon>
        <taxon>Promethearchaeum</taxon>
    </lineage>
</organism>
<dbReference type="Proteomes" id="UP000321408">
    <property type="component" value="Chromosome"/>
</dbReference>
<keyword evidence="2" id="KW-1185">Reference proteome</keyword>
<gene>
    <name evidence="1" type="ORF">DSAG12_04550</name>
</gene>
<evidence type="ECO:0000313" key="2">
    <source>
        <dbReference type="Proteomes" id="UP000321408"/>
    </source>
</evidence>
<reference evidence="1 2" key="2">
    <citation type="journal article" date="2024" name="Int. J. Syst. Evol. Microbiol.">
        <title>Promethearchaeum syntrophicum gen. nov., sp. nov., an anaerobic, obligately syntrophic archaeon, the first isolate of the lineage 'Asgard' archaea, and proposal of the new archaeal phylum Promethearchaeota phyl. nov. and kingdom Promethearchaeati regn. nov.</title>
        <authorList>
            <person name="Imachi H."/>
            <person name="Nobu M.K."/>
            <person name="Kato S."/>
            <person name="Takaki Y."/>
            <person name="Miyazaki M."/>
            <person name="Miyata M."/>
            <person name="Ogawara M."/>
            <person name="Saito Y."/>
            <person name="Sakai S."/>
            <person name="Tahara Y.O."/>
            <person name="Takano Y."/>
            <person name="Tasumi E."/>
            <person name="Uematsu K."/>
            <person name="Yoshimura T."/>
            <person name="Itoh T."/>
            <person name="Ohkuma M."/>
            <person name="Takai K."/>
        </authorList>
    </citation>
    <scope>NUCLEOTIDE SEQUENCE [LARGE SCALE GENOMIC DNA]</scope>
    <source>
        <strain evidence="1 2">MK-D1</strain>
    </source>
</reference>